<feature type="non-terminal residue" evidence="1">
    <location>
        <position position="1"/>
    </location>
</feature>
<protein>
    <submittedName>
        <fullName evidence="1">Uncharacterized protein</fullName>
    </submittedName>
</protein>
<keyword evidence="2" id="KW-1185">Reference proteome</keyword>
<dbReference type="Proteomes" id="UP000737018">
    <property type="component" value="Unassembled WGS sequence"/>
</dbReference>
<evidence type="ECO:0000313" key="1">
    <source>
        <dbReference type="EMBL" id="KAF3947469.1"/>
    </source>
</evidence>
<sequence length="140" mass="15356">IQTFFGLNLFDTIASGGGTWFFSVATSRVRFSVHNSQSKEQSPLGVSAKEIQSGYILSTMVPLSALCQILTPRMYKTSFNAQEPLPRVSNTDVEPQSALGAWQLILKVAGFQSKRKKRCAYVYEVVNLQGACVFLVSAVV</sequence>
<dbReference type="EMBL" id="JRKL02007733">
    <property type="protein sequence ID" value="KAF3947469.1"/>
    <property type="molecule type" value="Genomic_DNA"/>
</dbReference>
<organism evidence="1 2">
    <name type="scientific">Castanea mollissima</name>
    <name type="common">Chinese chestnut</name>
    <dbReference type="NCBI Taxonomy" id="60419"/>
    <lineage>
        <taxon>Eukaryota</taxon>
        <taxon>Viridiplantae</taxon>
        <taxon>Streptophyta</taxon>
        <taxon>Embryophyta</taxon>
        <taxon>Tracheophyta</taxon>
        <taxon>Spermatophyta</taxon>
        <taxon>Magnoliopsida</taxon>
        <taxon>eudicotyledons</taxon>
        <taxon>Gunneridae</taxon>
        <taxon>Pentapetalae</taxon>
        <taxon>rosids</taxon>
        <taxon>fabids</taxon>
        <taxon>Fagales</taxon>
        <taxon>Fagaceae</taxon>
        <taxon>Castanea</taxon>
    </lineage>
</organism>
<accession>A0A8J4QHC7</accession>
<proteinExistence type="predicted"/>
<gene>
    <name evidence="1" type="ORF">CMV_026397</name>
</gene>
<reference evidence="1" key="1">
    <citation type="submission" date="2020-03" db="EMBL/GenBank/DDBJ databases">
        <title>Castanea mollissima Vanexum genome sequencing.</title>
        <authorList>
            <person name="Staton M."/>
        </authorList>
    </citation>
    <scope>NUCLEOTIDE SEQUENCE</scope>
    <source>
        <tissue evidence="1">Leaf</tissue>
    </source>
</reference>
<evidence type="ECO:0000313" key="2">
    <source>
        <dbReference type="Proteomes" id="UP000737018"/>
    </source>
</evidence>
<comment type="caution">
    <text evidence="1">The sequence shown here is derived from an EMBL/GenBank/DDBJ whole genome shotgun (WGS) entry which is preliminary data.</text>
</comment>
<dbReference type="AlphaFoldDB" id="A0A8J4QHC7"/>
<name>A0A8J4QHC7_9ROSI</name>